<protein>
    <submittedName>
        <fullName evidence="1">Uncharacterized protein</fullName>
    </submittedName>
</protein>
<comment type="caution">
    <text evidence="1">The sequence shown here is derived from an EMBL/GenBank/DDBJ whole genome shotgun (WGS) entry which is preliminary data.</text>
</comment>
<dbReference type="EMBL" id="LAZR01026665">
    <property type="protein sequence ID" value="KKL68023.1"/>
    <property type="molecule type" value="Genomic_DNA"/>
</dbReference>
<feature type="non-terminal residue" evidence="1">
    <location>
        <position position="64"/>
    </location>
</feature>
<dbReference type="AlphaFoldDB" id="A0A0F9E1Y6"/>
<proteinExistence type="predicted"/>
<name>A0A0F9E1Y6_9ZZZZ</name>
<organism evidence="1">
    <name type="scientific">marine sediment metagenome</name>
    <dbReference type="NCBI Taxonomy" id="412755"/>
    <lineage>
        <taxon>unclassified sequences</taxon>
        <taxon>metagenomes</taxon>
        <taxon>ecological metagenomes</taxon>
    </lineage>
</organism>
<accession>A0A0F9E1Y6</accession>
<sequence length="64" mass="7089">MSSVRYCCSTNSTLFTTCCGYAICDDQSKCPACGVDVTPRSSEERHSVAMIELYGADKVRKIWN</sequence>
<evidence type="ECO:0000313" key="1">
    <source>
        <dbReference type="EMBL" id="KKL68023.1"/>
    </source>
</evidence>
<reference evidence="1" key="1">
    <citation type="journal article" date="2015" name="Nature">
        <title>Complex archaea that bridge the gap between prokaryotes and eukaryotes.</title>
        <authorList>
            <person name="Spang A."/>
            <person name="Saw J.H."/>
            <person name="Jorgensen S.L."/>
            <person name="Zaremba-Niedzwiedzka K."/>
            <person name="Martijn J."/>
            <person name="Lind A.E."/>
            <person name="van Eijk R."/>
            <person name="Schleper C."/>
            <person name="Guy L."/>
            <person name="Ettema T.J."/>
        </authorList>
    </citation>
    <scope>NUCLEOTIDE SEQUENCE</scope>
</reference>
<gene>
    <name evidence="1" type="ORF">LCGC14_2129180</name>
</gene>